<dbReference type="RefSeq" id="WP_003390822.1">
    <property type="nucleotide sequence ID" value="NZ_APBN01000012.1"/>
</dbReference>
<gene>
    <name evidence="2" type="ORF">I532_20981</name>
</gene>
<name>M8DBU2_9BACL</name>
<keyword evidence="3" id="KW-1185">Reference proteome</keyword>
<evidence type="ECO:0008006" key="4">
    <source>
        <dbReference type="Google" id="ProtNLM"/>
    </source>
</evidence>
<feature type="region of interest" description="Disordered" evidence="1">
    <location>
        <begin position="1"/>
        <end position="49"/>
    </location>
</feature>
<dbReference type="Proteomes" id="UP000012081">
    <property type="component" value="Unassembled WGS sequence"/>
</dbReference>
<dbReference type="OrthoDB" id="2068061at2"/>
<feature type="compositionally biased region" description="Low complexity" evidence="1">
    <location>
        <begin position="14"/>
        <end position="28"/>
    </location>
</feature>
<feature type="compositionally biased region" description="Pro residues" evidence="1">
    <location>
        <begin position="29"/>
        <end position="42"/>
    </location>
</feature>
<dbReference type="STRING" id="1300222.I532_20981"/>
<evidence type="ECO:0000313" key="3">
    <source>
        <dbReference type="Proteomes" id="UP000012081"/>
    </source>
</evidence>
<sequence>MSFPFPPGSGGFPPGSSSQPPGSSAFPPGGFPPPPSVPPPSRIPSAPRSFGQQFRVDRGSFRGCLFRFTFVWLRNGRSFWFYPVFVSRTTVAGYRWNGFTWQYFGLALNRIVSFTCF</sequence>
<evidence type="ECO:0000256" key="1">
    <source>
        <dbReference type="SAM" id="MobiDB-lite"/>
    </source>
</evidence>
<evidence type="ECO:0000313" key="2">
    <source>
        <dbReference type="EMBL" id="EMT50827.1"/>
    </source>
</evidence>
<organism evidence="2 3">
    <name type="scientific">Brevibacillus borstelensis AK1</name>
    <dbReference type="NCBI Taxonomy" id="1300222"/>
    <lineage>
        <taxon>Bacteria</taxon>
        <taxon>Bacillati</taxon>
        <taxon>Bacillota</taxon>
        <taxon>Bacilli</taxon>
        <taxon>Bacillales</taxon>
        <taxon>Paenibacillaceae</taxon>
        <taxon>Brevibacillus</taxon>
    </lineage>
</organism>
<dbReference type="GeneID" id="89500688"/>
<proteinExistence type="predicted"/>
<reference evidence="2 3" key="1">
    <citation type="submission" date="2013-03" db="EMBL/GenBank/DDBJ databases">
        <title>Assembly of a new bacterial strain Brevibacillus borstelensis AK1.</title>
        <authorList>
            <person name="Rajan I."/>
            <person name="PoliReddy D."/>
            <person name="Sugumar T."/>
            <person name="Rathinam K."/>
            <person name="Alqarawi S."/>
            <person name="Khalil A.B."/>
            <person name="Sivakumar N."/>
        </authorList>
    </citation>
    <scope>NUCLEOTIDE SEQUENCE [LARGE SCALE GENOMIC DNA]</scope>
    <source>
        <strain evidence="2 3">AK1</strain>
    </source>
</reference>
<dbReference type="AlphaFoldDB" id="M8DBU2"/>
<protein>
    <recommendedName>
        <fullName evidence="4">Transporter</fullName>
    </recommendedName>
</protein>
<dbReference type="EMBL" id="APBN01000012">
    <property type="protein sequence ID" value="EMT50827.1"/>
    <property type="molecule type" value="Genomic_DNA"/>
</dbReference>
<comment type="caution">
    <text evidence="2">The sequence shown here is derived from an EMBL/GenBank/DDBJ whole genome shotgun (WGS) entry which is preliminary data.</text>
</comment>
<accession>M8DBU2</accession>